<sequence length="107" mass="11506">MSGEAGKRPPPPSPLERSNSVGQIQAKRPASGAAPPASGNAVTVAALAAQMQDAKRTRDHQNQRQTAMQAMNAKKCTLYEMYNFNGFDNVQIVPCLPSAKPKEQVQK</sequence>
<dbReference type="Proteomes" id="UP000011087">
    <property type="component" value="Unassembled WGS sequence"/>
</dbReference>
<keyword evidence="4" id="KW-1185">Reference proteome</keyword>
<dbReference type="PaxDb" id="55529-EKX41236"/>
<evidence type="ECO:0000256" key="1">
    <source>
        <dbReference type="SAM" id="MobiDB-lite"/>
    </source>
</evidence>
<reference evidence="4" key="2">
    <citation type="submission" date="2012-11" db="EMBL/GenBank/DDBJ databases">
        <authorList>
            <person name="Kuo A."/>
            <person name="Curtis B.A."/>
            <person name="Tanifuji G."/>
            <person name="Burki F."/>
            <person name="Gruber A."/>
            <person name="Irimia M."/>
            <person name="Maruyama S."/>
            <person name="Arias M.C."/>
            <person name="Ball S.G."/>
            <person name="Gile G.H."/>
            <person name="Hirakawa Y."/>
            <person name="Hopkins J.F."/>
            <person name="Rensing S.A."/>
            <person name="Schmutz J."/>
            <person name="Symeonidi A."/>
            <person name="Elias M."/>
            <person name="Eveleigh R.J."/>
            <person name="Herman E.K."/>
            <person name="Klute M.J."/>
            <person name="Nakayama T."/>
            <person name="Obornik M."/>
            <person name="Reyes-Prieto A."/>
            <person name="Armbrust E.V."/>
            <person name="Aves S.J."/>
            <person name="Beiko R.G."/>
            <person name="Coutinho P."/>
            <person name="Dacks J.B."/>
            <person name="Durnford D.G."/>
            <person name="Fast N.M."/>
            <person name="Green B.R."/>
            <person name="Grisdale C."/>
            <person name="Hempe F."/>
            <person name="Henrissat B."/>
            <person name="Hoppner M.P."/>
            <person name="Ishida K.-I."/>
            <person name="Kim E."/>
            <person name="Koreny L."/>
            <person name="Kroth P.G."/>
            <person name="Liu Y."/>
            <person name="Malik S.-B."/>
            <person name="Maier U.G."/>
            <person name="McRose D."/>
            <person name="Mock T."/>
            <person name="Neilson J.A."/>
            <person name="Onodera N.T."/>
            <person name="Poole A.M."/>
            <person name="Pritham E.J."/>
            <person name="Richards T.A."/>
            <person name="Rocap G."/>
            <person name="Roy S.W."/>
            <person name="Sarai C."/>
            <person name="Schaack S."/>
            <person name="Shirato S."/>
            <person name="Slamovits C.H."/>
            <person name="Spencer D.F."/>
            <person name="Suzuki S."/>
            <person name="Worden A.Z."/>
            <person name="Zauner S."/>
            <person name="Barry K."/>
            <person name="Bell C."/>
            <person name="Bharti A.K."/>
            <person name="Crow J.A."/>
            <person name="Grimwood J."/>
            <person name="Kramer R."/>
            <person name="Lindquist E."/>
            <person name="Lucas S."/>
            <person name="Salamov A."/>
            <person name="McFadden G.I."/>
            <person name="Lane C.E."/>
            <person name="Keeling P.J."/>
            <person name="Gray M.W."/>
            <person name="Grigoriev I.V."/>
            <person name="Archibald J.M."/>
        </authorList>
    </citation>
    <scope>NUCLEOTIDE SEQUENCE</scope>
    <source>
        <strain evidence="4">CCMP2712</strain>
    </source>
</reference>
<evidence type="ECO:0000313" key="4">
    <source>
        <dbReference type="Proteomes" id="UP000011087"/>
    </source>
</evidence>
<feature type="compositionally biased region" description="Low complexity" evidence="1">
    <location>
        <begin position="29"/>
        <end position="39"/>
    </location>
</feature>
<proteinExistence type="predicted"/>
<dbReference type="HOGENOM" id="CLU_2215015_0_0_1"/>
<dbReference type="RefSeq" id="XP_005828216.1">
    <property type="nucleotide sequence ID" value="XM_005828159.1"/>
</dbReference>
<evidence type="ECO:0000313" key="2">
    <source>
        <dbReference type="EMBL" id="EKX41236.1"/>
    </source>
</evidence>
<dbReference type="GeneID" id="17297839"/>
<protein>
    <submittedName>
        <fullName evidence="2 3">Uncharacterized protein</fullName>
    </submittedName>
</protein>
<accession>L1IYB6</accession>
<dbReference type="EnsemblProtists" id="EKX41236">
    <property type="protein sequence ID" value="EKX41236"/>
    <property type="gene ID" value="GUITHDRAFT_142155"/>
</dbReference>
<feature type="compositionally biased region" description="Basic and acidic residues" evidence="1">
    <location>
        <begin position="53"/>
        <end position="62"/>
    </location>
</feature>
<feature type="region of interest" description="Disordered" evidence="1">
    <location>
        <begin position="50"/>
        <end position="69"/>
    </location>
</feature>
<dbReference type="EMBL" id="JH993025">
    <property type="protein sequence ID" value="EKX41236.1"/>
    <property type="molecule type" value="Genomic_DNA"/>
</dbReference>
<gene>
    <name evidence="2" type="ORF">GUITHDRAFT_142155</name>
</gene>
<evidence type="ECO:0000313" key="3">
    <source>
        <dbReference type="EnsemblProtists" id="EKX41236"/>
    </source>
</evidence>
<name>L1IYB6_GUITC</name>
<reference evidence="2 4" key="1">
    <citation type="journal article" date="2012" name="Nature">
        <title>Algal genomes reveal evolutionary mosaicism and the fate of nucleomorphs.</title>
        <authorList>
            <consortium name="DOE Joint Genome Institute"/>
            <person name="Curtis B.A."/>
            <person name="Tanifuji G."/>
            <person name="Burki F."/>
            <person name="Gruber A."/>
            <person name="Irimia M."/>
            <person name="Maruyama S."/>
            <person name="Arias M.C."/>
            <person name="Ball S.G."/>
            <person name="Gile G.H."/>
            <person name="Hirakawa Y."/>
            <person name="Hopkins J.F."/>
            <person name="Kuo A."/>
            <person name="Rensing S.A."/>
            <person name="Schmutz J."/>
            <person name="Symeonidi A."/>
            <person name="Elias M."/>
            <person name="Eveleigh R.J."/>
            <person name="Herman E.K."/>
            <person name="Klute M.J."/>
            <person name="Nakayama T."/>
            <person name="Obornik M."/>
            <person name="Reyes-Prieto A."/>
            <person name="Armbrust E.V."/>
            <person name="Aves S.J."/>
            <person name="Beiko R.G."/>
            <person name="Coutinho P."/>
            <person name="Dacks J.B."/>
            <person name="Durnford D.G."/>
            <person name="Fast N.M."/>
            <person name="Green B.R."/>
            <person name="Grisdale C.J."/>
            <person name="Hempel F."/>
            <person name="Henrissat B."/>
            <person name="Hoppner M.P."/>
            <person name="Ishida K."/>
            <person name="Kim E."/>
            <person name="Koreny L."/>
            <person name="Kroth P.G."/>
            <person name="Liu Y."/>
            <person name="Malik S.B."/>
            <person name="Maier U.G."/>
            <person name="McRose D."/>
            <person name="Mock T."/>
            <person name="Neilson J.A."/>
            <person name="Onodera N.T."/>
            <person name="Poole A.M."/>
            <person name="Pritham E.J."/>
            <person name="Richards T.A."/>
            <person name="Rocap G."/>
            <person name="Roy S.W."/>
            <person name="Sarai C."/>
            <person name="Schaack S."/>
            <person name="Shirato S."/>
            <person name="Slamovits C.H."/>
            <person name="Spencer D.F."/>
            <person name="Suzuki S."/>
            <person name="Worden A.Z."/>
            <person name="Zauner S."/>
            <person name="Barry K."/>
            <person name="Bell C."/>
            <person name="Bharti A.K."/>
            <person name="Crow J.A."/>
            <person name="Grimwood J."/>
            <person name="Kramer R."/>
            <person name="Lindquist E."/>
            <person name="Lucas S."/>
            <person name="Salamov A."/>
            <person name="McFadden G.I."/>
            <person name="Lane C.E."/>
            <person name="Keeling P.J."/>
            <person name="Gray M.W."/>
            <person name="Grigoriev I.V."/>
            <person name="Archibald J.M."/>
        </authorList>
    </citation>
    <scope>NUCLEOTIDE SEQUENCE</scope>
    <source>
        <strain evidence="2 4">CCMP2712</strain>
    </source>
</reference>
<dbReference type="KEGG" id="gtt:GUITHDRAFT_142155"/>
<organism evidence="2">
    <name type="scientific">Guillardia theta (strain CCMP2712)</name>
    <name type="common">Cryptophyte</name>
    <dbReference type="NCBI Taxonomy" id="905079"/>
    <lineage>
        <taxon>Eukaryota</taxon>
        <taxon>Cryptophyceae</taxon>
        <taxon>Pyrenomonadales</taxon>
        <taxon>Geminigeraceae</taxon>
        <taxon>Guillardia</taxon>
    </lineage>
</organism>
<feature type="region of interest" description="Disordered" evidence="1">
    <location>
        <begin position="1"/>
        <end position="40"/>
    </location>
</feature>
<dbReference type="AlphaFoldDB" id="L1IYB6"/>
<reference evidence="3" key="3">
    <citation type="submission" date="2015-06" db="UniProtKB">
        <authorList>
            <consortium name="EnsemblProtists"/>
        </authorList>
    </citation>
    <scope>IDENTIFICATION</scope>
</reference>